<evidence type="ECO:0000256" key="6">
    <source>
        <dbReference type="ARBA" id="ARBA00022801"/>
    </source>
</evidence>
<feature type="domain" description="NodB homology" evidence="10">
    <location>
        <begin position="110"/>
        <end position="332"/>
    </location>
</feature>
<evidence type="ECO:0000259" key="10">
    <source>
        <dbReference type="PROSITE" id="PS51677"/>
    </source>
</evidence>
<dbReference type="SUPFAM" id="SSF88713">
    <property type="entry name" value="Glycoside hydrolase/deacetylase"/>
    <property type="match status" value="1"/>
</dbReference>
<dbReference type="PROSITE" id="PS51677">
    <property type="entry name" value="NODB"/>
    <property type="match status" value="1"/>
</dbReference>
<protein>
    <recommendedName>
        <fullName evidence="10">NodB homology domain-containing protein</fullName>
    </recommendedName>
</protein>
<evidence type="ECO:0000313" key="11">
    <source>
        <dbReference type="EMBL" id="CAD6921333.1"/>
    </source>
</evidence>
<evidence type="ECO:0000313" key="12">
    <source>
        <dbReference type="Proteomes" id="UP000836404"/>
    </source>
</evidence>
<feature type="chain" id="PRO_5040210121" description="NodB homology domain-containing protein" evidence="9">
    <location>
        <begin position="26"/>
        <end position="332"/>
    </location>
</feature>
<comment type="cofactor">
    <cofactor evidence="1">
        <name>Co(2+)</name>
        <dbReference type="ChEBI" id="CHEBI:48828"/>
    </cofactor>
</comment>
<dbReference type="InterPro" id="IPR002509">
    <property type="entry name" value="NODB_dom"/>
</dbReference>
<dbReference type="Pfam" id="PF01522">
    <property type="entry name" value="Polysacc_deac_1"/>
    <property type="match status" value="1"/>
</dbReference>
<keyword evidence="5 9" id="KW-0732">Signal</keyword>
<dbReference type="InterPro" id="IPR011330">
    <property type="entry name" value="Glyco_hydro/deAcase_b/a-brl"/>
</dbReference>
<feature type="signal peptide" evidence="9">
    <location>
        <begin position="1"/>
        <end position="25"/>
    </location>
</feature>
<name>A0A9N8QBA1_9BASI</name>
<evidence type="ECO:0000256" key="1">
    <source>
        <dbReference type="ARBA" id="ARBA00001941"/>
    </source>
</evidence>
<dbReference type="OrthoDB" id="2125469at2759"/>
<organism evidence="11 12">
    <name type="scientific">Tilletia laevis</name>
    <dbReference type="NCBI Taxonomy" id="157183"/>
    <lineage>
        <taxon>Eukaryota</taxon>
        <taxon>Fungi</taxon>
        <taxon>Dikarya</taxon>
        <taxon>Basidiomycota</taxon>
        <taxon>Ustilaginomycotina</taxon>
        <taxon>Exobasidiomycetes</taxon>
        <taxon>Tilletiales</taxon>
        <taxon>Tilletiaceae</taxon>
        <taxon>Tilletia</taxon>
    </lineage>
</organism>
<accession>A0A9N8QBA1</accession>
<sequence length="332" mass="36624">MQFSTLRLSASLAFVLASLLSPSLAAPHDARSQNEITPAKRAIDNREAALATLSPVVRADLEKLSPDDYQLFLNHDIQKRDDKFVGGGPAHDADATWINGHGPGIGNCANGIAITLDDGPYQFHESISKNFSEANQIANFFVNGLNWGCIYDPANVRGLRRAHALGHYHFSHTWSHVNLTSGLTYEQIDRQVQLVEDALWKILGVVPAFIRPPYGETNRTIINYLTNRWGYKVIQWDRDAGDAAGNSTEQSTAVYADFKTGERHLILNHEVKQPTADVVIPYALKHLAEINQPSIGVHQCLRGQPSPYKVVGKKSKRDATWTCEGTPAPGKP</sequence>
<dbReference type="PANTHER" id="PTHR46471">
    <property type="entry name" value="CHITIN DEACETYLASE"/>
    <property type="match status" value="1"/>
</dbReference>
<evidence type="ECO:0000256" key="9">
    <source>
        <dbReference type="SAM" id="SignalP"/>
    </source>
</evidence>
<keyword evidence="4" id="KW-0479">Metal-binding</keyword>
<dbReference type="GO" id="GO:0005975">
    <property type="term" value="P:carbohydrate metabolic process"/>
    <property type="evidence" value="ECO:0007669"/>
    <property type="project" value="InterPro"/>
</dbReference>
<proteinExistence type="predicted"/>
<dbReference type="PANTHER" id="PTHR46471:SF2">
    <property type="entry name" value="CHITIN DEACETYLASE-RELATED"/>
    <property type="match status" value="1"/>
</dbReference>
<evidence type="ECO:0000256" key="4">
    <source>
        <dbReference type="ARBA" id="ARBA00022723"/>
    </source>
</evidence>
<reference evidence="11 12" key="1">
    <citation type="submission" date="2020-10" db="EMBL/GenBank/DDBJ databases">
        <authorList>
            <person name="Sedaghatjoo S."/>
        </authorList>
    </citation>
    <scope>NUCLEOTIDE SEQUENCE [LARGE SCALE GENOMIC DNA]</scope>
    <source>
        <strain evidence="11 12">LLFL</strain>
    </source>
</reference>
<keyword evidence="3" id="KW-0325">Glycoprotein</keyword>
<dbReference type="EMBL" id="CAJHJF010001732">
    <property type="protein sequence ID" value="CAD6921333.1"/>
    <property type="molecule type" value="Genomic_DNA"/>
</dbReference>
<keyword evidence="3" id="KW-0472">Membrane</keyword>
<gene>
    <name evidence="11" type="ORF">JKILLFL_G6286</name>
</gene>
<keyword evidence="6" id="KW-0378">Hydrolase</keyword>
<dbReference type="GO" id="GO:0005886">
    <property type="term" value="C:plasma membrane"/>
    <property type="evidence" value="ECO:0007669"/>
    <property type="project" value="UniProtKB-SubCell"/>
</dbReference>
<comment type="caution">
    <text evidence="11">The sequence shown here is derived from an EMBL/GenBank/DDBJ whole genome shotgun (WGS) entry which is preliminary data.</text>
</comment>
<keyword evidence="7" id="KW-0119">Carbohydrate metabolism</keyword>
<keyword evidence="3" id="KW-0336">GPI-anchor</keyword>
<keyword evidence="12" id="KW-1185">Reference proteome</keyword>
<evidence type="ECO:0000256" key="8">
    <source>
        <dbReference type="ARBA" id="ARBA00023288"/>
    </source>
</evidence>
<dbReference type="GO" id="GO:0098552">
    <property type="term" value="C:side of membrane"/>
    <property type="evidence" value="ECO:0007669"/>
    <property type="project" value="UniProtKB-KW"/>
</dbReference>
<dbReference type="Gene3D" id="3.20.20.370">
    <property type="entry name" value="Glycoside hydrolase/deacetylase"/>
    <property type="match status" value="1"/>
</dbReference>
<dbReference type="GO" id="GO:0016810">
    <property type="term" value="F:hydrolase activity, acting on carbon-nitrogen (but not peptide) bonds"/>
    <property type="evidence" value="ECO:0007669"/>
    <property type="project" value="InterPro"/>
</dbReference>
<comment type="subcellular location">
    <subcellularLocation>
        <location evidence="2">Cell membrane</location>
        <topology evidence="2">Lipid-anchor</topology>
        <topology evidence="2">GPI-anchor</topology>
    </subcellularLocation>
</comment>
<evidence type="ECO:0000256" key="2">
    <source>
        <dbReference type="ARBA" id="ARBA00004609"/>
    </source>
</evidence>
<evidence type="ECO:0000256" key="3">
    <source>
        <dbReference type="ARBA" id="ARBA00022622"/>
    </source>
</evidence>
<keyword evidence="8" id="KW-0449">Lipoprotein</keyword>
<dbReference type="Proteomes" id="UP000836404">
    <property type="component" value="Unassembled WGS sequence"/>
</dbReference>
<evidence type="ECO:0000256" key="5">
    <source>
        <dbReference type="ARBA" id="ARBA00022729"/>
    </source>
</evidence>
<dbReference type="AlphaFoldDB" id="A0A9N8QBA1"/>
<dbReference type="GO" id="GO:0046872">
    <property type="term" value="F:metal ion binding"/>
    <property type="evidence" value="ECO:0007669"/>
    <property type="project" value="UniProtKB-KW"/>
</dbReference>
<evidence type="ECO:0000256" key="7">
    <source>
        <dbReference type="ARBA" id="ARBA00023277"/>
    </source>
</evidence>